<name>A0ABT3TC31_9GAMM</name>
<evidence type="ECO:0000313" key="2">
    <source>
        <dbReference type="Proteomes" id="UP001143362"/>
    </source>
</evidence>
<dbReference type="InterPro" id="IPR022028">
    <property type="entry name" value="DUF3604"/>
</dbReference>
<dbReference type="Proteomes" id="UP001143362">
    <property type="component" value="Unassembled WGS sequence"/>
</dbReference>
<dbReference type="Pfam" id="PF12228">
    <property type="entry name" value="DUF3604"/>
    <property type="match status" value="1"/>
</dbReference>
<reference evidence="1" key="1">
    <citation type="submission" date="2019-02" db="EMBL/GenBank/DDBJ databases">
        <authorList>
            <person name="Li S.-H."/>
        </authorList>
    </citation>
    <scope>NUCLEOTIDE SEQUENCE</scope>
    <source>
        <strain evidence="1">IMCC14734</strain>
    </source>
</reference>
<protein>
    <submittedName>
        <fullName evidence="1">DUF3604 domain-containing protein</fullName>
    </submittedName>
</protein>
<dbReference type="EMBL" id="SHNN01000001">
    <property type="protein sequence ID" value="MCX2979579.1"/>
    <property type="molecule type" value="Genomic_DNA"/>
</dbReference>
<comment type="caution">
    <text evidence="1">The sequence shown here is derived from an EMBL/GenBank/DDBJ whole genome shotgun (WGS) entry which is preliminary data.</text>
</comment>
<organism evidence="1 2">
    <name type="scientific">Candidatus Litorirhabdus singularis</name>
    <dbReference type="NCBI Taxonomy" id="2518993"/>
    <lineage>
        <taxon>Bacteria</taxon>
        <taxon>Pseudomonadati</taxon>
        <taxon>Pseudomonadota</taxon>
        <taxon>Gammaproteobacteria</taxon>
        <taxon>Cellvibrionales</taxon>
        <taxon>Halieaceae</taxon>
        <taxon>Candidatus Litorirhabdus</taxon>
    </lineage>
</organism>
<sequence>MNKLSKYTLLPFQGLPTAKSRWTVYDHVRLKAPADASVKLKTQERAYTSPIWYSPAS</sequence>
<evidence type="ECO:0000313" key="1">
    <source>
        <dbReference type="EMBL" id="MCX2979579.1"/>
    </source>
</evidence>
<keyword evidence="2" id="KW-1185">Reference proteome</keyword>
<proteinExistence type="predicted"/>
<accession>A0ABT3TC31</accession>
<dbReference type="RefSeq" id="WP_420887156.1">
    <property type="nucleotide sequence ID" value="NZ_SHNN01000001.1"/>
</dbReference>
<gene>
    <name evidence="1" type="ORF">EYC98_01745</name>
</gene>